<accession>A0ABY8N3G9</accession>
<sequence length="91" mass="10217">MEGIKDFGQALNWLKNGKKVARQGWNGKGMFLFLVPGSTFKVNRPPLLGIYEEGTEIKYCPHIDMKTADGSVVPWLASQTDMLAEDWETVN</sequence>
<dbReference type="EMBL" id="CP092332">
    <property type="protein sequence ID" value="WGK93809.1"/>
    <property type="molecule type" value="Genomic_DNA"/>
</dbReference>
<gene>
    <name evidence="2" type="ORF">MG292_06810</name>
</gene>
<proteinExistence type="predicted"/>
<name>A0ABY8N3G9_9FLAO</name>
<keyword evidence="3" id="KW-1185">Reference proteome</keyword>
<dbReference type="RefSeq" id="WP_264533462.1">
    <property type="nucleotide sequence ID" value="NZ_CP092332.1"/>
</dbReference>
<evidence type="ECO:0000313" key="3">
    <source>
        <dbReference type="Proteomes" id="UP001232117"/>
    </source>
</evidence>
<organism evidence="2 3">
    <name type="scientific">Flavobacterium keumense</name>
    <dbReference type="NCBI Taxonomy" id="1306518"/>
    <lineage>
        <taxon>Bacteria</taxon>
        <taxon>Pseudomonadati</taxon>
        <taxon>Bacteroidota</taxon>
        <taxon>Flavobacteriia</taxon>
        <taxon>Flavobacteriales</taxon>
        <taxon>Flavobacteriaceae</taxon>
        <taxon>Flavobacterium</taxon>
    </lineage>
</organism>
<reference evidence="2 3" key="1">
    <citation type="submission" date="2022-02" db="EMBL/GenBank/DDBJ databases">
        <authorList>
            <person name="Cha I.-T."/>
            <person name="Lee K.-E."/>
            <person name="Park S.-J."/>
        </authorList>
    </citation>
    <scope>NUCLEOTIDE SEQUENCE [LARGE SCALE GENOMIC DNA]</scope>
    <source>
        <strain evidence="2 3">K3R-10</strain>
    </source>
</reference>
<dbReference type="InterPro" id="IPR021361">
    <property type="entry name" value="Tad2-like_dom"/>
</dbReference>
<protein>
    <submittedName>
        <fullName evidence="2">DUF2829 domain-containing protein</fullName>
    </submittedName>
</protein>
<evidence type="ECO:0000313" key="2">
    <source>
        <dbReference type="EMBL" id="WGK93809.1"/>
    </source>
</evidence>
<dbReference type="Pfam" id="PF11195">
    <property type="entry name" value="Tad2-like"/>
    <property type="match status" value="1"/>
</dbReference>
<dbReference type="Proteomes" id="UP001232117">
    <property type="component" value="Chromosome"/>
</dbReference>
<feature type="domain" description="Thoeris anti-defense 2-like" evidence="1">
    <location>
        <begin position="6"/>
        <end position="90"/>
    </location>
</feature>
<reference evidence="2 3" key="2">
    <citation type="submission" date="2023-06" db="EMBL/GenBank/DDBJ databases">
        <title>Complete Genome Sequence of Flavobacterium keumense K3R-10.</title>
        <authorList>
            <person name="Jeong H."/>
            <person name="Jhang S.Y."/>
            <person name="Kim J.N."/>
        </authorList>
    </citation>
    <scope>NUCLEOTIDE SEQUENCE [LARGE SCALE GENOMIC DNA]</scope>
    <source>
        <strain evidence="2 3">K3R-10</strain>
    </source>
</reference>
<evidence type="ECO:0000259" key="1">
    <source>
        <dbReference type="Pfam" id="PF11195"/>
    </source>
</evidence>